<dbReference type="Pfam" id="PF03564">
    <property type="entry name" value="DUF1759"/>
    <property type="match status" value="1"/>
</dbReference>
<accession>A0A085NTN6</accession>
<gene>
    <name evidence="1" type="ORF">M514_14736</name>
</gene>
<sequence length="151" mass="16803">MAAAIDWPGIMDSFEAWVHPRTNISDLTKFVYVRTRSTWNALDAIKGYNDKGANHVVAVTTLKITFGKPRLISEKHVLELTATKTCSQQTAVDPQHLHNTLAGSMRSLVALTKRTLSGAVVLLAVLKQKLLDVVRKRRENKLLGDVERNSL</sequence>
<proteinExistence type="predicted"/>
<dbReference type="AlphaFoldDB" id="A0A085NTN6"/>
<name>A0A085NTN6_9BILA</name>
<dbReference type="Proteomes" id="UP000030758">
    <property type="component" value="Unassembled WGS sequence"/>
</dbReference>
<dbReference type="EMBL" id="KL367475">
    <property type="protein sequence ID" value="KFD72832.1"/>
    <property type="molecule type" value="Genomic_DNA"/>
</dbReference>
<dbReference type="InterPro" id="IPR005312">
    <property type="entry name" value="DUF1759"/>
</dbReference>
<reference evidence="1" key="1">
    <citation type="journal article" date="2014" name="Nat. Genet.">
        <title>Genome and transcriptome of the porcine whipworm Trichuris suis.</title>
        <authorList>
            <person name="Jex A.R."/>
            <person name="Nejsum P."/>
            <person name="Schwarz E.M."/>
            <person name="Hu L."/>
            <person name="Young N.D."/>
            <person name="Hall R.S."/>
            <person name="Korhonen P.K."/>
            <person name="Liao S."/>
            <person name="Thamsborg S."/>
            <person name="Xia J."/>
            <person name="Xu P."/>
            <person name="Wang S."/>
            <person name="Scheerlinck J.P."/>
            <person name="Hofmann A."/>
            <person name="Sternberg P.W."/>
            <person name="Wang J."/>
            <person name="Gasser R.B."/>
        </authorList>
    </citation>
    <scope>NUCLEOTIDE SEQUENCE [LARGE SCALE GENOMIC DNA]</scope>
    <source>
        <strain evidence="1">DCEP-RM93F</strain>
    </source>
</reference>
<protein>
    <submittedName>
        <fullName evidence="1">Uncharacterized protein</fullName>
    </submittedName>
</protein>
<evidence type="ECO:0000313" key="1">
    <source>
        <dbReference type="EMBL" id="KFD72832.1"/>
    </source>
</evidence>
<organism evidence="1">
    <name type="scientific">Trichuris suis</name>
    <name type="common">pig whipworm</name>
    <dbReference type="NCBI Taxonomy" id="68888"/>
    <lineage>
        <taxon>Eukaryota</taxon>
        <taxon>Metazoa</taxon>
        <taxon>Ecdysozoa</taxon>
        <taxon>Nematoda</taxon>
        <taxon>Enoplea</taxon>
        <taxon>Dorylaimia</taxon>
        <taxon>Trichinellida</taxon>
        <taxon>Trichuridae</taxon>
        <taxon>Trichuris</taxon>
    </lineage>
</organism>